<accession>A0ABQ7J5V2</accession>
<dbReference type="InterPro" id="IPR010309">
    <property type="entry name" value="E3_Ub_ligase_DUF908"/>
</dbReference>
<feature type="domain" description="DUF908" evidence="2">
    <location>
        <begin position="98"/>
        <end position="492"/>
    </location>
</feature>
<feature type="compositionally biased region" description="Polar residues" evidence="1">
    <location>
        <begin position="302"/>
        <end position="311"/>
    </location>
</feature>
<proteinExistence type="predicted"/>
<name>A0ABQ7J5V2_9APIC</name>
<dbReference type="EMBL" id="JADAQX010000789">
    <property type="protein sequence ID" value="KAF8819372.1"/>
    <property type="molecule type" value="Genomic_DNA"/>
</dbReference>
<organism evidence="3 4">
    <name type="scientific">Cardiosporidium cionae</name>
    <dbReference type="NCBI Taxonomy" id="476202"/>
    <lineage>
        <taxon>Eukaryota</taxon>
        <taxon>Sar</taxon>
        <taxon>Alveolata</taxon>
        <taxon>Apicomplexa</taxon>
        <taxon>Aconoidasida</taxon>
        <taxon>Nephromycida</taxon>
        <taxon>Cardiosporidium</taxon>
    </lineage>
</organism>
<evidence type="ECO:0000256" key="1">
    <source>
        <dbReference type="SAM" id="MobiDB-lite"/>
    </source>
</evidence>
<gene>
    <name evidence="3" type="ORF">IE077_000083</name>
</gene>
<comment type="caution">
    <text evidence="3">The sequence shown here is derived from an EMBL/GenBank/DDBJ whole genome shotgun (WGS) entry which is preliminary data.</text>
</comment>
<feature type="compositionally biased region" description="Low complexity" evidence="1">
    <location>
        <begin position="270"/>
        <end position="296"/>
    </location>
</feature>
<reference evidence="3 4" key="1">
    <citation type="journal article" date="2020" name="bioRxiv">
        <title>Metabolic contributions of an alphaproteobacterial endosymbiont in the apicomplexan Cardiosporidium cionae.</title>
        <authorList>
            <person name="Hunter E.S."/>
            <person name="Paight C.J."/>
            <person name="Lane C.E."/>
        </authorList>
    </citation>
    <scope>NUCLEOTIDE SEQUENCE [LARGE SCALE GENOMIC DNA]</scope>
    <source>
        <strain evidence="3">ESH_2018</strain>
    </source>
</reference>
<dbReference type="Pfam" id="PF06012">
    <property type="entry name" value="DUF908"/>
    <property type="match status" value="1"/>
</dbReference>
<feature type="region of interest" description="Disordered" evidence="1">
    <location>
        <begin position="270"/>
        <end position="318"/>
    </location>
</feature>
<sequence length="1243" mass="139003">MKIEIPWGDSHFVAVSELPATQKYVIERFTLCSQEDLFHHLHGFRKWVWEKGDVFCWSSVFNRFDALLEAYIQCNRKLLGMENTDPIQPSAVSTPSDSLILELLRVSTLILRNCGSKSLYNSIEHLITLLNSFNEDLLLASLRTLISWYTVSLRLRKAPPATISPGLIARLRAFCDFPVHSSNSWRIAEASNPLDSMNSLTTERDLEASPDTSVPPEFWSSLSSSVASSSNQENVTEPLRLPDTLIYYLSSLWQIGQIDPLVLEYVSSSSPLPASTPSPAEEGVSSTPHSISSSLSPCALPVSQSDTTPSAIYSEKKDPSTPIGNTLVVITLPNEELTLHDTSILFSFEYPTSWTGDSNNLSAESARAVFEKVVAKYSLPEKCFPLVHQRIRILRGLYCSKLRKKLIDVRFSAMTLLTFMNEGHALSLNASLINDVAAFIKVCDKLEPSTMGIVVELLSFLLQERSPLRAITQLFGLNSPHGLFVSILRKYLSISTACDKPLPVLMIQGGKKNSLDSNPNKDILMDSSNTTEEEGLGEIIIADSTDEECIESWTEKLSTPSGITAIDDIEQHVLIINQLLSCYIHVLAHSMHPGVLSQTGVIQSLVDLLRLRDPLFLPVIKYVARGLDSILDTNRMTLQLLWRDLSIWPCCAERLQYDVSLLLQSPWEIPAAFSKTWPEGLLYPEFFKDSLDQRVYWLTLGETLSRRTASRALFNHLSVIVRPSAIFGTPSLAELLMPSSILTSVVRCIFKNTLRVGPELYSACLSFTFHFLEKVGGSYQLLQRQETYQAMLDSITADVLTSESVVNAVGLTLCNEISHPLGEPKLAAMSYAPVRYLIHTIFSPEFVLYDRSGSIASQIGLKLGSAGGGNQSILREIIFILHAELSSLLEATEKEYPEWLPIHSSEATKTVTHLLSHHPATQEDLILPQAASFWLSDRLSIIGRFIFGFVKNYSSLNAFLHTRCLHLFFALLTSPALPPLFILLQVRHHAYRFLRFIGNCIGPTSSVFSQLIFKFERLVLRLKVIKEDFYQLYPGGVVELNEESLQKPTWKALLLCLKEVHSVFWVVIIILRDLFSGSYDQFVFCLNYLQNFVQVGDLLKSIYSVIPWLFQLLYKQCNASTKQLPALLYLKHSPHEHPGVRASQIETMKNQKSSPSNIRSSASSTILTANELLWGSQARYAFSVINKNLELDSPSSSEGSENTLRKDSSSYSSFSSKTLILETLRSTLVTVRSFAATVSNFVD</sequence>
<protein>
    <recommendedName>
        <fullName evidence="2">DUF908 domain-containing protein</fullName>
    </recommendedName>
</protein>
<evidence type="ECO:0000313" key="3">
    <source>
        <dbReference type="EMBL" id="KAF8819372.1"/>
    </source>
</evidence>
<evidence type="ECO:0000313" key="4">
    <source>
        <dbReference type="Proteomes" id="UP000823046"/>
    </source>
</evidence>
<dbReference type="Proteomes" id="UP000823046">
    <property type="component" value="Unassembled WGS sequence"/>
</dbReference>
<keyword evidence="4" id="KW-1185">Reference proteome</keyword>
<evidence type="ECO:0000259" key="2">
    <source>
        <dbReference type="Pfam" id="PF06012"/>
    </source>
</evidence>